<evidence type="ECO:0000256" key="2">
    <source>
        <dbReference type="ARBA" id="ARBA00010488"/>
    </source>
</evidence>
<evidence type="ECO:0000313" key="9">
    <source>
        <dbReference type="Proteomes" id="UP000472380"/>
    </source>
</evidence>
<dbReference type="Pfam" id="PF04464">
    <property type="entry name" value="Glyphos_transf"/>
    <property type="match status" value="1"/>
</dbReference>
<dbReference type="Gene3D" id="3.40.50.11820">
    <property type="match status" value="1"/>
</dbReference>
<dbReference type="SUPFAM" id="SSF53448">
    <property type="entry name" value="Nucleotide-diphospho-sugar transferases"/>
    <property type="match status" value="1"/>
</dbReference>
<dbReference type="CDD" id="cd00761">
    <property type="entry name" value="Glyco_tranf_GTA_type"/>
    <property type="match status" value="1"/>
</dbReference>
<dbReference type="Gene3D" id="3.40.50.12580">
    <property type="match status" value="1"/>
</dbReference>
<evidence type="ECO:0000256" key="5">
    <source>
        <dbReference type="ARBA" id="ARBA00022944"/>
    </source>
</evidence>
<comment type="subcellular location">
    <subcellularLocation>
        <location evidence="1">Cell membrane</location>
        <topology evidence="1">Peripheral membrane protein</topology>
    </subcellularLocation>
</comment>
<dbReference type="Gene3D" id="3.90.550.10">
    <property type="entry name" value="Spore Coat Polysaccharide Biosynthesis Protein SpsA, Chain A"/>
    <property type="match status" value="1"/>
</dbReference>
<dbReference type="InterPro" id="IPR029044">
    <property type="entry name" value="Nucleotide-diphossugar_trans"/>
</dbReference>
<keyword evidence="5" id="KW-0777">Teichoic acid biosynthesis</keyword>
<comment type="caution">
    <text evidence="8">The sequence shown here is derived from an EMBL/GenBank/DDBJ whole genome shotgun (WGS) entry which is preliminary data.</text>
</comment>
<dbReference type="Pfam" id="PF00535">
    <property type="entry name" value="Glycos_transf_2"/>
    <property type="match status" value="1"/>
</dbReference>
<evidence type="ECO:0000259" key="7">
    <source>
        <dbReference type="Pfam" id="PF00535"/>
    </source>
</evidence>
<dbReference type="PANTHER" id="PTHR22916">
    <property type="entry name" value="GLYCOSYLTRANSFERASE"/>
    <property type="match status" value="1"/>
</dbReference>
<proteinExistence type="inferred from homology"/>
<dbReference type="InterPro" id="IPR043148">
    <property type="entry name" value="TagF_C"/>
</dbReference>
<dbReference type="PANTHER" id="PTHR22916:SF3">
    <property type="entry name" value="UDP-GLCNAC:BETAGAL BETA-1,3-N-ACETYLGLUCOSAMINYLTRANSFERASE-LIKE PROTEIN 1"/>
    <property type="match status" value="1"/>
</dbReference>
<dbReference type="AlphaFoldDB" id="A0A6L8QAL1"/>
<evidence type="ECO:0000256" key="6">
    <source>
        <dbReference type="ARBA" id="ARBA00023136"/>
    </source>
</evidence>
<evidence type="ECO:0000256" key="4">
    <source>
        <dbReference type="ARBA" id="ARBA00022679"/>
    </source>
</evidence>
<keyword evidence="6" id="KW-0472">Membrane</keyword>
<evidence type="ECO:0000256" key="1">
    <source>
        <dbReference type="ARBA" id="ARBA00004202"/>
    </source>
</evidence>
<feature type="domain" description="Glycosyltransferase 2-like" evidence="7">
    <location>
        <begin position="38"/>
        <end position="193"/>
    </location>
</feature>
<accession>A0A6L8QAL1</accession>
<dbReference type="EMBL" id="VJNE01000035">
    <property type="protein sequence ID" value="MZG29055.1"/>
    <property type="molecule type" value="Genomic_DNA"/>
</dbReference>
<name>A0A6L8QAL1_9ACTN</name>
<dbReference type="Proteomes" id="UP000472380">
    <property type="component" value="Unassembled WGS sequence"/>
</dbReference>
<dbReference type="GO" id="GO:0047355">
    <property type="term" value="F:CDP-glycerol glycerophosphotransferase activity"/>
    <property type="evidence" value="ECO:0007669"/>
    <property type="project" value="InterPro"/>
</dbReference>
<comment type="similarity">
    <text evidence="2">Belongs to the CDP-glycerol glycerophosphotransferase family.</text>
</comment>
<organism evidence="8 9">
    <name type="scientific">Adlercreutzia equolifaciens</name>
    <dbReference type="NCBI Taxonomy" id="446660"/>
    <lineage>
        <taxon>Bacteria</taxon>
        <taxon>Bacillati</taxon>
        <taxon>Actinomycetota</taxon>
        <taxon>Coriobacteriia</taxon>
        <taxon>Eggerthellales</taxon>
        <taxon>Eggerthellaceae</taxon>
        <taxon>Adlercreutzia</taxon>
    </lineage>
</organism>
<dbReference type="InterPro" id="IPR043149">
    <property type="entry name" value="TagF_N"/>
</dbReference>
<dbReference type="InterPro" id="IPR007554">
    <property type="entry name" value="Glycerophosphate_synth"/>
</dbReference>
<keyword evidence="4 8" id="KW-0808">Transferase</keyword>
<sequence length="923" mass="106693">MQLIESSKQFSAATRPHKVQAGGIVAHESAQTPELVASVIIPVYNKEDYLEACFASLLEQTISRDVLEVIFVDDGSSDGSLGILEGFAAGHPWATIIAKENGGVSSARNAGIKAAKGKYLFFLDPDDSFGPETLENVSRFFDSCYDEVDLVTYPIIPMKNDKPQGIHFRYDILRDTGVYDLAEGQNVLICQTTMNVCVKNKFENNVLFDFRPENGVEIHEDEKYSTDILLSKMKIGFCREAQYYWIKNSDSVTNNYMKPYYLYENTLGLFEYYFDRYPNAVPRYIQALLLNDIGWKMNAHIFLPVHLKGADYDAAIERLARLLDRVDDDLIMTHPNVRTYHRYFILRTKRRGHLDAMIGNKVLVLANGDELIYANDGVEMLVLRIVAREGRLLLVGCLKSPFFYDFQGSVEFRAKRRAKDPARAVRYEPIELEDSSRSYNGEKVKVNRFLGFRYECEMGESETITFELFLDGMQIPLDWLCWGRSESVYALHNTRIVGQWRIFVNDESDFLSIKYLEDKKEKEKAEKQLNAQIPRWKTRVDRYLVRRQRNKKERNGQRIWIYVDSIGKTDNAWLQFLHDSQVDDGVSRYYASHEAALEGKVGPYGKVITFGSRKHKMLFCNADKLICSDTGFKSFSPMPLKGFRSFTDFFNAELVYTQHGVLWAHMPWFYSYDQILFDKEVISTEFERDNLVKNYGFREGDLIPSGMPRYDFIDAHQPPKNRILFCPSWRSYLIGPLTMEGREPLEGKFLASDYFQEINGFLSDPRLAEMLERNDFYLDFKLHPLFKVYEGLFTLDGSRIQVAPAHVSEADYAMAITDYSSYSFDFVYLKRALAYFIPDADLFFGGINHYSELDIDLNEAFGPFVKSADAMLGVLEEFFANGASPLPLYRERMDGFFYHYDEENRERLLMYLTRGKAENVDCD</sequence>
<dbReference type="GO" id="GO:0016758">
    <property type="term" value="F:hexosyltransferase activity"/>
    <property type="evidence" value="ECO:0007669"/>
    <property type="project" value="UniProtKB-ARBA"/>
</dbReference>
<evidence type="ECO:0000256" key="3">
    <source>
        <dbReference type="ARBA" id="ARBA00022475"/>
    </source>
</evidence>
<dbReference type="GO" id="GO:0005886">
    <property type="term" value="C:plasma membrane"/>
    <property type="evidence" value="ECO:0007669"/>
    <property type="project" value="UniProtKB-SubCell"/>
</dbReference>
<reference evidence="8 9" key="1">
    <citation type="submission" date="2019-07" db="EMBL/GenBank/DDBJ databases">
        <title>Draft genome sequence of Adlercreutzia equolifaciens IPLA 37004, a human intestinal strain that does not produces equol from daidzein.</title>
        <authorList>
            <person name="Vazquez L."/>
            <person name="Florez A.B."/>
            <person name="Mayo B."/>
        </authorList>
    </citation>
    <scope>NUCLEOTIDE SEQUENCE [LARGE SCALE GENOMIC DNA]</scope>
    <source>
        <strain evidence="8 9">IPLA 37004</strain>
    </source>
</reference>
<evidence type="ECO:0000313" key="8">
    <source>
        <dbReference type="EMBL" id="MZG29055.1"/>
    </source>
</evidence>
<gene>
    <name evidence="8" type="ORF">FM068_10805</name>
</gene>
<dbReference type="InterPro" id="IPR001173">
    <property type="entry name" value="Glyco_trans_2-like"/>
</dbReference>
<protein>
    <submittedName>
        <fullName evidence="8">Glycosyltransferase</fullName>
    </submittedName>
</protein>
<keyword evidence="3" id="KW-1003">Cell membrane</keyword>
<dbReference type="GO" id="GO:0019350">
    <property type="term" value="P:teichoic acid biosynthetic process"/>
    <property type="evidence" value="ECO:0007669"/>
    <property type="project" value="UniProtKB-KW"/>
</dbReference>